<dbReference type="PANTHER" id="PTHR42953:SF1">
    <property type="entry name" value="METAL-BINDING PROTEIN HI_0362-RELATED"/>
    <property type="match status" value="1"/>
</dbReference>
<gene>
    <name evidence="6" type="ORF">V2K49_34670</name>
</gene>
<dbReference type="GO" id="GO:0030313">
    <property type="term" value="C:cell envelope"/>
    <property type="evidence" value="ECO:0007669"/>
    <property type="project" value="UniProtKB-SubCell"/>
</dbReference>
<reference evidence="6 7" key="1">
    <citation type="submission" date="2023-11" db="EMBL/GenBank/DDBJ databases">
        <title>30 novel species of actinomycetes from the DSMZ collection.</title>
        <authorList>
            <person name="Nouioui I."/>
        </authorList>
    </citation>
    <scope>NUCLEOTIDE SEQUENCE [LARGE SCALE GENOMIC DNA]</scope>
    <source>
        <strain evidence="6 7">DSM 41602</strain>
    </source>
</reference>
<keyword evidence="2" id="KW-0813">Transport</keyword>
<dbReference type="InterPro" id="IPR050492">
    <property type="entry name" value="Bact_metal-bind_prot9"/>
</dbReference>
<dbReference type="Pfam" id="PF01297">
    <property type="entry name" value="ZnuA"/>
    <property type="match status" value="1"/>
</dbReference>
<feature type="compositionally biased region" description="Polar residues" evidence="5">
    <location>
        <begin position="167"/>
        <end position="176"/>
    </location>
</feature>
<dbReference type="EMBL" id="JAZBJQ010000031">
    <property type="protein sequence ID" value="MEE4588166.1"/>
    <property type="molecule type" value="Genomic_DNA"/>
</dbReference>
<evidence type="ECO:0000256" key="3">
    <source>
        <dbReference type="ARBA" id="ARBA00022723"/>
    </source>
</evidence>
<sequence>MHVKSIIDNPATDPHDYEPTAADGRAVATARYTIVNGIGYDPWADKLLSANPGNDRTGLKVGALVGVRPGGNPHRWYSPADVRKVIEKITADYKSRRPSSAWSATRTRVSLSTPGPHSSGGAGRASGHRAPRRARPASKAHPAAASRACCSSAATTPAAHRWPPDSSPTSRATGSRSAPPVPSRATRSTRPPSRP</sequence>
<evidence type="ECO:0000313" key="7">
    <source>
        <dbReference type="Proteomes" id="UP001354649"/>
    </source>
</evidence>
<dbReference type="Gene3D" id="3.40.50.1980">
    <property type="entry name" value="Nitrogenase molybdenum iron protein domain"/>
    <property type="match status" value="1"/>
</dbReference>
<dbReference type="PANTHER" id="PTHR42953">
    <property type="entry name" value="HIGH-AFFINITY ZINC UPTAKE SYSTEM PROTEIN ZNUA-RELATED"/>
    <property type="match status" value="1"/>
</dbReference>
<dbReference type="InterPro" id="IPR006127">
    <property type="entry name" value="ZnuA-like"/>
</dbReference>
<dbReference type="AlphaFoldDB" id="A0ABD5JIU9"/>
<evidence type="ECO:0000256" key="5">
    <source>
        <dbReference type="SAM" id="MobiDB-lite"/>
    </source>
</evidence>
<feature type="compositionally biased region" description="Low complexity" evidence="5">
    <location>
        <begin position="139"/>
        <end position="160"/>
    </location>
</feature>
<name>A0ABD5JIU9_9ACTN</name>
<comment type="caution">
    <text evidence="6">The sequence shown here is derived from an EMBL/GenBank/DDBJ whole genome shotgun (WGS) entry which is preliminary data.</text>
</comment>
<evidence type="ECO:0000256" key="2">
    <source>
        <dbReference type="ARBA" id="ARBA00022448"/>
    </source>
</evidence>
<accession>A0ABD5JIU9</accession>
<protein>
    <submittedName>
        <fullName evidence="6">Zinc ABC transporter substrate-binding protein</fullName>
    </submittedName>
</protein>
<feature type="compositionally biased region" description="Polar residues" evidence="5">
    <location>
        <begin position="98"/>
        <end position="113"/>
    </location>
</feature>
<feature type="compositionally biased region" description="Basic residues" evidence="5">
    <location>
        <begin position="126"/>
        <end position="138"/>
    </location>
</feature>
<keyword evidence="4" id="KW-0732">Signal</keyword>
<evidence type="ECO:0000256" key="4">
    <source>
        <dbReference type="ARBA" id="ARBA00022729"/>
    </source>
</evidence>
<dbReference type="SUPFAM" id="SSF53807">
    <property type="entry name" value="Helical backbone' metal receptor"/>
    <property type="match status" value="1"/>
</dbReference>
<evidence type="ECO:0000256" key="1">
    <source>
        <dbReference type="ARBA" id="ARBA00004196"/>
    </source>
</evidence>
<dbReference type="GO" id="GO:0046872">
    <property type="term" value="F:metal ion binding"/>
    <property type="evidence" value="ECO:0007669"/>
    <property type="project" value="UniProtKB-KW"/>
</dbReference>
<feature type="region of interest" description="Disordered" evidence="5">
    <location>
        <begin position="93"/>
        <end position="195"/>
    </location>
</feature>
<feature type="compositionally biased region" description="Low complexity" evidence="5">
    <location>
        <begin position="183"/>
        <end position="195"/>
    </location>
</feature>
<dbReference type="Proteomes" id="UP001354649">
    <property type="component" value="Unassembled WGS sequence"/>
</dbReference>
<proteinExistence type="predicted"/>
<organism evidence="6 7">
    <name type="scientific">Streptomyces antimycoticus</name>
    <dbReference type="NCBI Taxonomy" id="68175"/>
    <lineage>
        <taxon>Bacteria</taxon>
        <taxon>Bacillati</taxon>
        <taxon>Actinomycetota</taxon>
        <taxon>Actinomycetes</taxon>
        <taxon>Kitasatosporales</taxon>
        <taxon>Streptomycetaceae</taxon>
        <taxon>Streptomyces</taxon>
        <taxon>Streptomyces violaceusniger group</taxon>
    </lineage>
</organism>
<keyword evidence="3" id="KW-0479">Metal-binding</keyword>
<comment type="subcellular location">
    <subcellularLocation>
        <location evidence="1">Cell envelope</location>
    </subcellularLocation>
</comment>
<evidence type="ECO:0000313" key="6">
    <source>
        <dbReference type="EMBL" id="MEE4588166.1"/>
    </source>
</evidence>
<feature type="region of interest" description="Disordered" evidence="5">
    <location>
        <begin position="1"/>
        <end position="20"/>
    </location>
</feature>